<evidence type="ECO:0000256" key="5">
    <source>
        <dbReference type="ARBA" id="ARBA00023237"/>
    </source>
</evidence>
<reference evidence="8" key="2">
    <citation type="submission" date="2021-09" db="EMBL/GenBank/DDBJ databases">
        <authorList>
            <person name="Gilroy R."/>
        </authorList>
    </citation>
    <scope>NUCLEOTIDE SEQUENCE</scope>
    <source>
        <strain evidence="8">CHK55-1828</strain>
    </source>
</reference>
<keyword evidence="2" id="KW-0812">Transmembrane</keyword>
<comment type="subcellular location">
    <subcellularLocation>
        <location evidence="1">Membrane</location>
    </subcellularLocation>
</comment>
<feature type="chain" id="PRO_5038023921" evidence="6">
    <location>
        <begin position="25"/>
        <end position="781"/>
    </location>
</feature>
<evidence type="ECO:0000256" key="1">
    <source>
        <dbReference type="ARBA" id="ARBA00004370"/>
    </source>
</evidence>
<protein>
    <submittedName>
        <fullName evidence="8">Outer membrane protein assembly factor</fullName>
    </submittedName>
</protein>
<evidence type="ECO:0000256" key="2">
    <source>
        <dbReference type="ARBA" id="ARBA00022692"/>
    </source>
</evidence>
<dbReference type="GO" id="GO:0019867">
    <property type="term" value="C:outer membrane"/>
    <property type="evidence" value="ECO:0007669"/>
    <property type="project" value="InterPro"/>
</dbReference>
<dbReference type="PANTHER" id="PTHR12815">
    <property type="entry name" value="SORTING AND ASSEMBLY MACHINERY SAMM50 PROTEIN FAMILY MEMBER"/>
    <property type="match status" value="1"/>
</dbReference>
<proteinExistence type="predicted"/>
<dbReference type="Proteomes" id="UP000717835">
    <property type="component" value="Unassembled WGS sequence"/>
</dbReference>
<dbReference type="InterPro" id="IPR039910">
    <property type="entry name" value="D15-like"/>
</dbReference>
<dbReference type="InterPro" id="IPR000184">
    <property type="entry name" value="Bac_surfAg_D15"/>
</dbReference>
<keyword evidence="5" id="KW-0998">Cell outer membrane</keyword>
<dbReference type="RefSeq" id="WP_276827541.1">
    <property type="nucleotide sequence ID" value="NZ_DYVX01000053.1"/>
</dbReference>
<sequence length="781" mass="89946">MKKGFYSVLSVLVLLLSASCSSTKYVPDGSFLLDDVKIQTDNKNVKPSDLSPYVRQTPNSTWFSLIKTQLYVYNWSGADTTRWGNRMLRKLGDAPVIYKEEETARTAEEMTKAVQNMGYLGATVEPLRYVKKKKLKLIYRVHTGNPYIVRSIHYDIPDTTVWNYMQQDSVSTLLNEGMVMNVNRLDAERLRITNILLENGYYKFNKDYFYYSADTVKNTYQVDLTLHLSLYRPRAGQREVPHPQYRVDKVSFVTDYDVMKSSSTNGIEVNDSLHYKGFPIYFKDKLYLRPQVLENNLRIVPGSLYNEQQVQRTYSNFGRLQALKYTNIRFLENHKDSTLLNAYVMLTKSKHQSVSFELEGTNSAGDLGAAAALSFQHRNLFRGSEGLTLRLRGAYEAISPLSSGYSQENYTELGAEVSLNFPRFMFPFLSNDYKRKIRATTEFGLQYNYQMRPEFTRIVASGSWSYRWGVQHQRAQHRIDLLDINYLYMPWIDPSFKEKYLEQEENYILAYNYEDRFIVRTGYTYTYNSAGQALTNNTLIGNSYSIRVNVESAGNILYGLAKLTGMKKNEAGEYTLLNIPFAQYVKGDFDYAKNIVIDNRNSLAFHIGGGIAVPYGNASVVPFEKRYFSGGANSVRGWSVRELGPGSYQGDKNNFLNQSGDIKLDASVEYRTRLFWKFRGAVFVDAGNIWTLRDYESQPGGQFKFNRFYKQIAVAYGIGLRLDLDFFVLRFDGGMKAINPVYESGRDRYPIIHPDFGRDFAFHFAVGYPFLTQPFHLLEMV</sequence>
<name>A0A921HW07_9BACT</name>
<dbReference type="EMBL" id="DYVX01000053">
    <property type="protein sequence ID" value="HJF92044.1"/>
    <property type="molecule type" value="Genomic_DNA"/>
</dbReference>
<dbReference type="PANTHER" id="PTHR12815:SF47">
    <property type="entry name" value="TRANSLOCATION AND ASSEMBLY MODULE SUBUNIT TAMA"/>
    <property type="match status" value="1"/>
</dbReference>
<evidence type="ECO:0000313" key="9">
    <source>
        <dbReference type="Proteomes" id="UP000717835"/>
    </source>
</evidence>
<dbReference type="Pfam" id="PF01103">
    <property type="entry name" value="Omp85"/>
    <property type="match status" value="1"/>
</dbReference>
<dbReference type="AlphaFoldDB" id="A0A921HW07"/>
<feature type="domain" description="Bacterial surface antigen (D15)" evidence="7">
    <location>
        <begin position="413"/>
        <end position="767"/>
    </location>
</feature>
<keyword evidence="4" id="KW-0472">Membrane</keyword>
<feature type="signal peptide" evidence="6">
    <location>
        <begin position="1"/>
        <end position="24"/>
    </location>
</feature>
<organism evidence="8 9">
    <name type="scientific">Mediterranea massiliensis</name>
    <dbReference type="NCBI Taxonomy" id="1841865"/>
    <lineage>
        <taxon>Bacteria</taxon>
        <taxon>Pseudomonadati</taxon>
        <taxon>Bacteroidota</taxon>
        <taxon>Bacteroidia</taxon>
        <taxon>Bacteroidales</taxon>
        <taxon>Bacteroidaceae</taxon>
        <taxon>Mediterranea</taxon>
    </lineage>
</organism>
<evidence type="ECO:0000256" key="3">
    <source>
        <dbReference type="ARBA" id="ARBA00022729"/>
    </source>
</evidence>
<gene>
    <name evidence="8" type="ORF">K8W02_06630</name>
</gene>
<accession>A0A921HW07</accession>
<dbReference type="Gene3D" id="2.40.160.50">
    <property type="entry name" value="membrane protein fhac: a member of the omp85/tpsb transporter family"/>
    <property type="match status" value="1"/>
</dbReference>
<reference evidence="8" key="1">
    <citation type="journal article" date="2021" name="PeerJ">
        <title>Extensive microbial diversity within the chicken gut microbiome revealed by metagenomics and culture.</title>
        <authorList>
            <person name="Gilroy R."/>
            <person name="Ravi A."/>
            <person name="Getino M."/>
            <person name="Pursley I."/>
            <person name="Horton D.L."/>
            <person name="Alikhan N.F."/>
            <person name="Baker D."/>
            <person name="Gharbi K."/>
            <person name="Hall N."/>
            <person name="Watson M."/>
            <person name="Adriaenssens E.M."/>
            <person name="Foster-Nyarko E."/>
            <person name="Jarju S."/>
            <person name="Secka A."/>
            <person name="Antonio M."/>
            <person name="Oren A."/>
            <person name="Chaudhuri R.R."/>
            <person name="La Ragione R."/>
            <person name="Hildebrand F."/>
            <person name="Pallen M.J."/>
        </authorList>
    </citation>
    <scope>NUCLEOTIDE SEQUENCE</scope>
    <source>
        <strain evidence="8">CHK55-1828</strain>
    </source>
</reference>
<comment type="caution">
    <text evidence="8">The sequence shown here is derived from an EMBL/GenBank/DDBJ whole genome shotgun (WGS) entry which is preliminary data.</text>
</comment>
<evidence type="ECO:0000259" key="7">
    <source>
        <dbReference type="Pfam" id="PF01103"/>
    </source>
</evidence>
<evidence type="ECO:0000256" key="6">
    <source>
        <dbReference type="SAM" id="SignalP"/>
    </source>
</evidence>
<evidence type="ECO:0000256" key="4">
    <source>
        <dbReference type="ARBA" id="ARBA00023136"/>
    </source>
</evidence>
<keyword evidence="3 6" id="KW-0732">Signal</keyword>
<evidence type="ECO:0000313" key="8">
    <source>
        <dbReference type="EMBL" id="HJF92044.1"/>
    </source>
</evidence>
<dbReference type="PROSITE" id="PS51257">
    <property type="entry name" value="PROKAR_LIPOPROTEIN"/>
    <property type="match status" value="1"/>
</dbReference>